<reference evidence="1" key="1">
    <citation type="submission" date="2021-01" db="EMBL/GenBank/DDBJ databases">
        <title>Whole genome shotgun sequence of Actinoplanes ferrugineus NBRC 15555.</title>
        <authorList>
            <person name="Komaki H."/>
            <person name="Tamura T."/>
        </authorList>
    </citation>
    <scope>NUCLEOTIDE SEQUENCE</scope>
    <source>
        <strain evidence="1">NBRC 15555</strain>
    </source>
</reference>
<protein>
    <recommendedName>
        <fullName evidence="3">SalK</fullName>
    </recommendedName>
</protein>
<dbReference type="InterPro" id="IPR054058">
    <property type="entry name" value="HTH_67"/>
</dbReference>
<dbReference type="AlphaFoldDB" id="A0A919J023"/>
<name>A0A919J023_9ACTN</name>
<comment type="caution">
    <text evidence="1">The sequence shown here is derived from an EMBL/GenBank/DDBJ whole genome shotgun (WGS) entry which is preliminary data.</text>
</comment>
<evidence type="ECO:0000313" key="2">
    <source>
        <dbReference type="Proteomes" id="UP000598174"/>
    </source>
</evidence>
<proteinExistence type="predicted"/>
<organism evidence="1 2">
    <name type="scientific">Paractinoplanes ferrugineus</name>
    <dbReference type="NCBI Taxonomy" id="113564"/>
    <lineage>
        <taxon>Bacteria</taxon>
        <taxon>Bacillati</taxon>
        <taxon>Actinomycetota</taxon>
        <taxon>Actinomycetes</taxon>
        <taxon>Micromonosporales</taxon>
        <taxon>Micromonosporaceae</taxon>
        <taxon>Paractinoplanes</taxon>
    </lineage>
</organism>
<gene>
    <name evidence="1" type="ORF">Afe05nite_38350</name>
</gene>
<accession>A0A919J023</accession>
<dbReference type="Pfam" id="PF21863">
    <property type="entry name" value="HTH_67"/>
    <property type="match status" value="1"/>
</dbReference>
<dbReference type="EMBL" id="BOMM01000035">
    <property type="protein sequence ID" value="GIE11995.1"/>
    <property type="molecule type" value="Genomic_DNA"/>
</dbReference>
<dbReference type="RefSeq" id="WP_239117971.1">
    <property type="nucleotide sequence ID" value="NZ_BAAABP010000038.1"/>
</dbReference>
<sequence length="284" mass="30609">MSEVSVERRMWSLFEPVHAVTYFAPEGGAVFEAAGVRGFWRRYFAGRAAPLGPVGAKPVIAAFFGFAPRMVERALPDIWTRITPQGALDARLEGVRAALAPLLTGLALDEAADLLEAAAREVDLPGRVLGAANADLPWPEPGEPIDRLWHAATILREHRGDGHVAALLTAGVDGCESLVWRCGRDGQRAGMQPARGWTDDEWDGAAERLEKRGWLAADGSITVAGQEAYAEVEALTDSLAGRPWRSVDAARCATLLEPVAERIWPLLPANNPIPLARSQGQTAR</sequence>
<keyword evidence="2" id="KW-1185">Reference proteome</keyword>
<evidence type="ECO:0008006" key="3">
    <source>
        <dbReference type="Google" id="ProtNLM"/>
    </source>
</evidence>
<dbReference type="Proteomes" id="UP000598174">
    <property type="component" value="Unassembled WGS sequence"/>
</dbReference>
<evidence type="ECO:0000313" key="1">
    <source>
        <dbReference type="EMBL" id="GIE11995.1"/>
    </source>
</evidence>
<dbReference type="NCBIfam" id="NF047719">
    <property type="entry name" value="SCO6745_fam_HTH"/>
    <property type="match status" value="1"/>
</dbReference>